<dbReference type="Pfam" id="PF00005">
    <property type="entry name" value="ABC_tran"/>
    <property type="match status" value="1"/>
</dbReference>
<keyword evidence="5" id="KW-0547">Nucleotide-binding</keyword>
<evidence type="ECO:0000256" key="8">
    <source>
        <dbReference type="ARBA" id="ARBA00023065"/>
    </source>
</evidence>
<dbReference type="Proteomes" id="UP000460221">
    <property type="component" value="Unassembled WGS sequence"/>
</dbReference>
<dbReference type="InterPro" id="IPR027417">
    <property type="entry name" value="P-loop_NTPase"/>
</dbReference>
<dbReference type="PROSITE" id="PS50893">
    <property type="entry name" value="ABC_TRANSPORTER_2"/>
    <property type="match status" value="1"/>
</dbReference>
<dbReference type="EMBL" id="WLYK01000001">
    <property type="protein sequence ID" value="MTD13276.1"/>
    <property type="molecule type" value="Genomic_DNA"/>
</dbReference>
<evidence type="ECO:0000256" key="7">
    <source>
        <dbReference type="ARBA" id="ARBA00023004"/>
    </source>
</evidence>
<dbReference type="InterPro" id="IPR051535">
    <property type="entry name" value="Siderophore_ABC-ATPase"/>
</dbReference>
<dbReference type="GO" id="GO:0005524">
    <property type="term" value="F:ATP binding"/>
    <property type="evidence" value="ECO:0007669"/>
    <property type="project" value="UniProtKB-KW"/>
</dbReference>
<dbReference type="FunFam" id="3.40.50.300:FF:000134">
    <property type="entry name" value="Iron-enterobactin ABC transporter ATP-binding protein"/>
    <property type="match status" value="1"/>
</dbReference>
<feature type="region of interest" description="Disordered" evidence="10">
    <location>
        <begin position="260"/>
        <end position="290"/>
    </location>
</feature>
<evidence type="ECO:0000256" key="3">
    <source>
        <dbReference type="ARBA" id="ARBA00022475"/>
    </source>
</evidence>
<comment type="caution">
    <text evidence="12">The sequence shown here is derived from an EMBL/GenBank/DDBJ whole genome shotgun (WGS) entry which is preliminary data.</text>
</comment>
<dbReference type="Gene3D" id="3.40.50.300">
    <property type="entry name" value="P-loop containing nucleotide triphosphate hydrolases"/>
    <property type="match status" value="1"/>
</dbReference>
<dbReference type="PROSITE" id="PS00211">
    <property type="entry name" value="ABC_TRANSPORTER_1"/>
    <property type="match status" value="1"/>
</dbReference>
<evidence type="ECO:0000256" key="4">
    <source>
        <dbReference type="ARBA" id="ARBA00022496"/>
    </source>
</evidence>
<dbReference type="RefSeq" id="WP_322097511.1">
    <property type="nucleotide sequence ID" value="NZ_WLYK01000001.1"/>
</dbReference>
<keyword evidence="7" id="KW-0408">Iron</keyword>
<feature type="domain" description="ABC transporter" evidence="11">
    <location>
        <begin position="9"/>
        <end position="246"/>
    </location>
</feature>
<evidence type="ECO:0000256" key="2">
    <source>
        <dbReference type="ARBA" id="ARBA00022448"/>
    </source>
</evidence>
<name>A0A7K1FGT3_9ACTN</name>
<dbReference type="InterPro" id="IPR017871">
    <property type="entry name" value="ABC_transporter-like_CS"/>
</dbReference>
<proteinExistence type="predicted"/>
<dbReference type="InterPro" id="IPR003593">
    <property type="entry name" value="AAA+_ATPase"/>
</dbReference>
<accession>A0A7K1FGT3</accession>
<dbReference type="CDD" id="cd03214">
    <property type="entry name" value="ABC_Iron-Siderophores_B12_Hemin"/>
    <property type="match status" value="1"/>
</dbReference>
<dbReference type="GO" id="GO:0016887">
    <property type="term" value="F:ATP hydrolysis activity"/>
    <property type="evidence" value="ECO:0007669"/>
    <property type="project" value="InterPro"/>
</dbReference>
<keyword evidence="8" id="KW-0406">Ion transport</keyword>
<dbReference type="PANTHER" id="PTHR42771">
    <property type="entry name" value="IRON(3+)-HYDROXAMATE IMPORT ATP-BINDING PROTEIN FHUC"/>
    <property type="match status" value="1"/>
</dbReference>
<keyword evidence="3" id="KW-1003">Cell membrane</keyword>
<keyword evidence="4" id="KW-0410">Iron transport</keyword>
<dbReference type="SUPFAM" id="SSF52540">
    <property type="entry name" value="P-loop containing nucleoside triphosphate hydrolases"/>
    <property type="match status" value="1"/>
</dbReference>
<gene>
    <name evidence="12" type="ORF">GIS00_04850</name>
</gene>
<sequence>MADRQSPGIEITGLTVGYGERPVIDGLDLTVPAGRITTIVGPNASGKSTLLGAVARTIPITAGSVRLDGQDVARWGRRALARRMGLLPQTPIAPEGITVVDLVSRARYPYRNFFGGGDTADADDAVAEALSVTGTLPLASRLLEELSGGQRQRVWLALAIAQRTPLMLLDEPGTYLDLTAQIEVLDILVDLRDHAGRTIVLVLHDLNHAARYADHVVALADGRVAATGSPAEVFTEERLLEVFGLRSRVVDDPVTGTPMIVPIGRHSRPEHETTRPAVILTPAHDQKKVR</sequence>
<keyword evidence="13" id="KW-1185">Reference proteome</keyword>
<organism evidence="12 13">
    <name type="scientific">Nakamurella alba</name>
    <dbReference type="NCBI Taxonomy" id="2665158"/>
    <lineage>
        <taxon>Bacteria</taxon>
        <taxon>Bacillati</taxon>
        <taxon>Actinomycetota</taxon>
        <taxon>Actinomycetes</taxon>
        <taxon>Nakamurellales</taxon>
        <taxon>Nakamurellaceae</taxon>
        <taxon>Nakamurella</taxon>
    </lineage>
</organism>
<keyword evidence="9" id="KW-0472">Membrane</keyword>
<dbReference type="AlphaFoldDB" id="A0A7K1FGT3"/>
<evidence type="ECO:0000259" key="11">
    <source>
        <dbReference type="PROSITE" id="PS50893"/>
    </source>
</evidence>
<dbReference type="PANTHER" id="PTHR42771:SF2">
    <property type="entry name" value="IRON(3+)-HYDROXAMATE IMPORT ATP-BINDING PROTEIN FHUC"/>
    <property type="match status" value="1"/>
</dbReference>
<evidence type="ECO:0000256" key="6">
    <source>
        <dbReference type="ARBA" id="ARBA00022840"/>
    </source>
</evidence>
<dbReference type="GO" id="GO:0005886">
    <property type="term" value="C:plasma membrane"/>
    <property type="evidence" value="ECO:0007669"/>
    <property type="project" value="UniProtKB-SubCell"/>
</dbReference>
<evidence type="ECO:0000313" key="12">
    <source>
        <dbReference type="EMBL" id="MTD13276.1"/>
    </source>
</evidence>
<evidence type="ECO:0000256" key="5">
    <source>
        <dbReference type="ARBA" id="ARBA00022741"/>
    </source>
</evidence>
<dbReference type="InterPro" id="IPR003439">
    <property type="entry name" value="ABC_transporter-like_ATP-bd"/>
</dbReference>
<protein>
    <submittedName>
        <fullName evidence="12">ATP-binding cassette domain-containing protein</fullName>
    </submittedName>
</protein>
<dbReference type="SMART" id="SM00382">
    <property type="entry name" value="AAA"/>
    <property type="match status" value="1"/>
</dbReference>
<evidence type="ECO:0000256" key="10">
    <source>
        <dbReference type="SAM" id="MobiDB-lite"/>
    </source>
</evidence>
<evidence type="ECO:0000256" key="9">
    <source>
        <dbReference type="ARBA" id="ARBA00023136"/>
    </source>
</evidence>
<comment type="subcellular location">
    <subcellularLocation>
        <location evidence="1">Cell membrane</location>
        <topology evidence="1">Peripheral membrane protein</topology>
    </subcellularLocation>
</comment>
<keyword evidence="2" id="KW-0813">Transport</keyword>
<evidence type="ECO:0000256" key="1">
    <source>
        <dbReference type="ARBA" id="ARBA00004202"/>
    </source>
</evidence>
<keyword evidence="6 12" id="KW-0067">ATP-binding</keyword>
<dbReference type="GO" id="GO:0006826">
    <property type="term" value="P:iron ion transport"/>
    <property type="evidence" value="ECO:0007669"/>
    <property type="project" value="UniProtKB-KW"/>
</dbReference>
<evidence type="ECO:0000313" key="13">
    <source>
        <dbReference type="Proteomes" id="UP000460221"/>
    </source>
</evidence>
<reference evidence="12 13" key="1">
    <citation type="submission" date="2019-11" db="EMBL/GenBank/DDBJ databases">
        <authorList>
            <person name="Jiang L.-Q."/>
        </authorList>
    </citation>
    <scope>NUCLEOTIDE SEQUENCE [LARGE SCALE GENOMIC DNA]</scope>
    <source>
        <strain evidence="12 13">YIM 132087</strain>
    </source>
</reference>